<organism evidence="1 2">
    <name type="scientific">Porcisia hertigi</name>
    <dbReference type="NCBI Taxonomy" id="2761500"/>
    <lineage>
        <taxon>Eukaryota</taxon>
        <taxon>Discoba</taxon>
        <taxon>Euglenozoa</taxon>
        <taxon>Kinetoplastea</taxon>
        <taxon>Metakinetoplastina</taxon>
        <taxon>Trypanosomatida</taxon>
        <taxon>Trypanosomatidae</taxon>
        <taxon>Leishmaniinae</taxon>
        <taxon>Porcisia</taxon>
    </lineage>
</organism>
<accession>A0A836IIN0</accession>
<proteinExistence type="predicted"/>
<dbReference type="AlphaFoldDB" id="A0A836IIN0"/>
<gene>
    <name evidence="1" type="ORF">JKF63_02451</name>
</gene>
<protein>
    <submittedName>
        <fullName evidence="1">Uncharacterized protein</fullName>
    </submittedName>
</protein>
<keyword evidence="2" id="KW-1185">Reference proteome</keyword>
<sequence length="287" mass="30979">MTTFDGVALPFESALLSGASSASEDIRWMAFARDLVMQEIQRTPSAAQDWVDATLGSQEEQRKNYRSFRSLVSDVQRQLPHDMAGETLSPISGAAQHTRGRHPSGLLDRVEVATPPVALRRAAAVGGSARAGPCLLSQKAQGGEEEEAGEEPLLFASSSSVTSSLGQGLVSQSQLDGVFFEALLSQELSLALWLNSGVPQEALQCALDEMQLLGRAACEEDAKVRYINSTRFAEQRAYKRRRTELQAQVSKTREKVFALEKLLGVGSGGSTPGRVGSEVRLRACLLE</sequence>
<dbReference type="GeneID" id="94288553"/>
<dbReference type="RefSeq" id="XP_067754633.1">
    <property type="nucleotide sequence ID" value="XM_067898476.1"/>
</dbReference>
<dbReference type="EMBL" id="JAFJZO010000032">
    <property type="protein sequence ID" value="KAG5496150.1"/>
    <property type="molecule type" value="Genomic_DNA"/>
</dbReference>
<reference evidence="1 2" key="1">
    <citation type="submission" date="2021-02" db="EMBL/GenBank/DDBJ databases">
        <title>Porcisia hertigi Genome sequencing and assembly.</title>
        <authorList>
            <person name="Almutairi H."/>
            <person name="Gatherer D."/>
        </authorList>
    </citation>
    <scope>NUCLEOTIDE SEQUENCE [LARGE SCALE GENOMIC DNA]</scope>
    <source>
        <strain evidence="1 2">C119</strain>
    </source>
</reference>
<dbReference type="Proteomes" id="UP000674318">
    <property type="component" value="Chromosome 32"/>
</dbReference>
<evidence type="ECO:0000313" key="1">
    <source>
        <dbReference type="EMBL" id="KAG5496150.1"/>
    </source>
</evidence>
<evidence type="ECO:0000313" key="2">
    <source>
        <dbReference type="Proteomes" id="UP000674318"/>
    </source>
</evidence>
<name>A0A836IIN0_9TRYP</name>
<comment type="caution">
    <text evidence="1">The sequence shown here is derived from an EMBL/GenBank/DDBJ whole genome shotgun (WGS) entry which is preliminary data.</text>
</comment>
<dbReference type="KEGG" id="phet:94288553"/>
<dbReference type="OrthoDB" id="260006at2759"/>